<dbReference type="Proteomes" id="UP000816034">
    <property type="component" value="Unassembled WGS sequence"/>
</dbReference>
<gene>
    <name evidence="1" type="ORF">C9374_005301</name>
</gene>
<proteinExistence type="predicted"/>
<dbReference type="RefSeq" id="XP_044548400.1">
    <property type="nucleotide sequence ID" value="XM_044695037.1"/>
</dbReference>
<dbReference type="GeneID" id="68097756"/>
<comment type="caution">
    <text evidence="1">The sequence shown here is derived from an EMBL/GenBank/DDBJ whole genome shotgun (WGS) entry which is preliminary data.</text>
</comment>
<dbReference type="AlphaFoldDB" id="A0AA88GP55"/>
<sequence>MIQNQKQDQETLGRVLLQFIEFSVHHHHEDSNRNYNQYYCQLLSQLFHARKNGKAFSGRFEILYELVTITSSNHSSNPNDDDELHPNGLLNSPIGNHHPIIEITEIGKQLLPVSVAYSKKHDLMMVVDRNACFYFFQKELKRFMNMFDDRCHNWYQQHVSHHTLGIVVESCENGCDYVIAVFSNNIRKYNMKWYFNSFGMPRLILIKKWIISEKDIQKSTKQKTFFRPNAAVVVKADKIGHHHNTLYATDGTNIHVFNLVNGKMLRTLQIGIPLFSIDYLHETSEFVLLSDENKIILYNETLQMITSTIGEEEDNALDTTTEQVLVDRASRNIICIGSKFQNAIIVISGVTRNPIHVYGKNDQTKHEYYISPQCACMDEMNGELIVADRRGRIIIFK</sequence>
<organism evidence="1 2">
    <name type="scientific">Naegleria lovaniensis</name>
    <name type="common">Amoeba</name>
    <dbReference type="NCBI Taxonomy" id="51637"/>
    <lineage>
        <taxon>Eukaryota</taxon>
        <taxon>Discoba</taxon>
        <taxon>Heterolobosea</taxon>
        <taxon>Tetramitia</taxon>
        <taxon>Eutetramitia</taxon>
        <taxon>Vahlkampfiidae</taxon>
        <taxon>Naegleria</taxon>
    </lineage>
</organism>
<name>A0AA88GP55_NAELO</name>
<evidence type="ECO:0000313" key="2">
    <source>
        <dbReference type="Proteomes" id="UP000816034"/>
    </source>
</evidence>
<accession>A0AA88GP55</accession>
<evidence type="ECO:0000313" key="1">
    <source>
        <dbReference type="EMBL" id="KAG2382721.1"/>
    </source>
</evidence>
<dbReference type="EMBL" id="PYSW02000023">
    <property type="protein sequence ID" value="KAG2382721.1"/>
    <property type="molecule type" value="Genomic_DNA"/>
</dbReference>
<keyword evidence="2" id="KW-1185">Reference proteome</keyword>
<reference evidence="1 2" key="1">
    <citation type="journal article" date="2018" name="BMC Genomics">
        <title>The genome of Naegleria lovaniensis, the basis for a comparative approach to unravel pathogenicity factors of the human pathogenic amoeba N. fowleri.</title>
        <authorList>
            <person name="Liechti N."/>
            <person name="Schurch N."/>
            <person name="Bruggmann R."/>
            <person name="Wittwer M."/>
        </authorList>
    </citation>
    <scope>NUCLEOTIDE SEQUENCE [LARGE SCALE GENOMIC DNA]</scope>
    <source>
        <strain evidence="1 2">ATCC 30569</strain>
    </source>
</reference>
<protein>
    <submittedName>
        <fullName evidence="1">Uncharacterized protein</fullName>
    </submittedName>
</protein>
<dbReference type="SUPFAM" id="SSF101898">
    <property type="entry name" value="NHL repeat"/>
    <property type="match status" value="1"/>
</dbReference>